<accession>A0A511DIG7</accession>
<comment type="caution">
    <text evidence="3">The sequence shown here is derived from an EMBL/GenBank/DDBJ whole genome shotgun (WGS) entry which is preliminary data.</text>
</comment>
<dbReference type="InterPro" id="IPR019277">
    <property type="entry name" value="DUF2304"/>
</dbReference>
<organism evidence="3 4">
    <name type="scientific">Pseudonocardia sulfidoxydans NBRC 16205</name>
    <dbReference type="NCBI Taxonomy" id="1223511"/>
    <lineage>
        <taxon>Bacteria</taxon>
        <taxon>Bacillati</taxon>
        <taxon>Actinomycetota</taxon>
        <taxon>Actinomycetes</taxon>
        <taxon>Pseudonocardiales</taxon>
        <taxon>Pseudonocardiaceae</taxon>
        <taxon>Pseudonocardia</taxon>
    </lineage>
</organism>
<feature type="compositionally biased region" description="Low complexity" evidence="1">
    <location>
        <begin position="122"/>
        <end position="139"/>
    </location>
</feature>
<evidence type="ECO:0000313" key="4">
    <source>
        <dbReference type="Proteomes" id="UP000321685"/>
    </source>
</evidence>
<sequence length="139" mass="15197">MPDLRLTIFSVVVAVAALVLVVELLRRRRLREKYAVIWVVISIGTLVVAIFPSLLRGIAGAIGIQTPSNLLFFGSLLVLFAVSLQLSREVGLLEEQSRRLAEEVGALRLRVDALEKKNASDAKPVAEPVVTPAEVEQRS</sequence>
<name>A0A511DIG7_9PSEU</name>
<feature type="transmembrane region" description="Helical" evidence="2">
    <location>
        <begin position="6"/>
        <end position="25"/>
    </location>
</feature>
<gene>
    <name evidence="3" type="ORF">PSU4_30570</name>
</gene>
<evidence type="ECO:0008006" key="5">
    <source>
        <dbReference type="Google" id="ProtNLM"/>
    </source>
</evidence>
<keyword evidence="2" id="KW-0472">Membrane</keyword>
<dbReference type="RefSeq" id="WP_246115130.1">
    <property type="nucleotide sequence ID" value="NZ_BJVJ01000028.1"/>
</dbReference>
<reference evidence="3 4" key="1">
    <citation type="submission" date="2019-07" db="EMBL/GenBank/DDBJ databases">
        <title>Whole genome shotgun sequence of Pseudonocardia sulfidoxydans NBRC 16205.</title>
        <authorList>
            <person name="Hosoyama A."/>
            <person name="Uohara A."/>
            <person name="Ohji S."/>
            <person name="Ichikawa N."/>
        </authorList>
    </citation>
    <scope>NUCLEOTIDE SEQUENCE [LARGE SCALE GENOMIC DNA]</scope>
    <source>
        <strain evidence="3 4">NBRC 16205</strain>
    </source>
</reference>
<protein>
    <recommendedName>
        <fullName evidence="5">DUF2304 domain-containing protein</fullName>
    </recommendedName>
</protein>
<keyword evidence="2" id="KW-0812">Transmembrane</keyword>
<dbReference type="AlphaFoldDB" id="A0A511DIG7"/>
<evidence type="ECO:0000256" key="1">
    <source>
        <dbReference type="SAM" id="MobiDB-lite"/>
    </source>
</evidence>
<keyword evidence="4" id="KW-1185">Reference proteome</keyword>
<dbReference type="Pfam" id="PF10066">
    <property type="entry name" value="DUF2304"/>
    <property type="match status" value="1"/>
</dbReference>
<dbReference type="Proteomes" id="UP000321685">
    <property type="component" value="Unassembled WGS sequence"/>
</dbReference>
<feature type="region of interest" description="Disordered" evidence="1">
    <location>
        <begin position="117"/>
        <end position="139"/>
    </location>
</feature>
<evidence type="ECO:0000256" key="2">
    <source>
        <dbReference type="SAM" id="Phobius"/>
    </source>
</evidence>
<feature type="transmembrane region" description="Helical" evidence="2">
    <location>
        <begin position="70"/>
        <end position="87"/>
    </location>
</feature>
<evidence type="ECO:0000313" key="3">
    <source>
        <dbReference type="EMBL" id="GEL24103.1"/>
    </source>
</evidence>
<dbReference type="EMBL" id="BJVJ01000028">
    <property type="protein sequence ID" value="GEL24103.1"/>
    <property type="molecule type" value="Genomic_DNA"/>
</dbReference>
<proteinExistence type="predicted"/>
<feature type="transmembrane region" description="Helical" evidence="2">
    <location>
        <begin position="37"/>
        <end position="64"/>
    </location>
</feature>
<keyword evidence="2" id="KW-1133">Transmembrane helix</keyword>